<dbReference type="HAMAP" id="MF_01027">
    <property type="entry name" value="LeuC_type2"/>
    <property type="match status" value="1"/>
</dbReference>
<evidence type="ECO:0000313" key="10">
    <source>
        <dbReference type="Proteomes" id="UP000076967"/>
    </source>
</evidence>
<dbReference type="InterPro" id="IPR015931">
    <property type="entry name" value="Acnase/IPM_dHydase_lsu_aba_1/3"/>
</dbReference>
<dbReference type="InterPro" id="IPR036008">
    <property type="entry name" value="Aconitase_4Fe-4S_dom"/>
</dbReference>
<comment type="similarity">
    <text evidence="7">Belongs to the aconitase/IPM isomerase family. LeuC type 2 subfamily.</text>
</comment>
<dbReference type="UniPathway" id="UPA00048">
    <property type="reaction ID" value="UER00071"/>
</dbReference>
<feature type="domain" description="Aconitase/3-isopropylmalate dehydratase large subunit alpha/beta/alpha" evidence="8">
    <location>
        <begin position="8"/>
        <end position="283"/>
    </location>
</feature>
<evidence type="ECO:0000256" key="4">
    <source>
        <dbReference type="ARBA" id="ARBA00023014"/>
    </source>
</evidence>
<dbReference type="PROSITE" id="PS00450">
    <property type="entry name" value="ACONITASE_1"/>
    <property type="match status" value="1"/>
</dbReference>
<dbReference type="Gene3D" id="3.30.499.10">
    <property type="entry name" value="Aconitase, domain 3"/>
    <property type="match status" value="2"/>
</dbReference>
<dbReference type="InterPro" id="IPR018136">
    <property type="entry name" value="Aconitase_4Fe-4S_BS"/>
</dbReference>
<dbReference type="InterPro" id="IPR011826">
    <property type="entry name" value="HAcnase/IPMdehydase_lsu_prok"/>
</dbReference>
<dbReference type="InterPro" id="IPR001030">
    <property type="entry name" value="Acoase/IPM_deHydtase_lsu_aba"/>
</dbReference>
<dbReference type="NCBIfam" id="TIGR02086">
    <property type="entry name" value="IPMI_arch"/>
    <property type="match status" value="1"/>
</dbReference>
<name>A0A168DHD5_9BACL</name>
<comment type="function">
    <text evidence="7">Catalyzes the isomerization between 2-isopropylmalate and 3-isopropylmalate, via the formation of 2-isopropylmaleate.</text>
</comment>
<keyword evidence="4 7" id="KW-0411">Iron-sulfur</keyword>
<dbReference type="PRINTS" id="PR00415">
    <property type="entry name" value="ACONITASE"/>
</dbReference>
<comment type="caution">
    <text evidence="9">The sequence shown here is derived from an EMBL/GenBank/DDBJ whole genome shotgun (WGS) entry which is preliminary data.</text>
</comment>
<dbReference type="SUPFAM" id="SSF53732">
    <property type="entry name" value="Aconitase iron-sulfur domain"/>
    <property type="match status" value="1"/>
</dbReference>
<keyword evidence="7" id="KW-0432">Leucine biosynthesis</keyword>
<dbReference type="GO" id="GO:0003861">
    <property type="term" value="F:3-isopropylmalate dehydratase activity"/>
    <property type="evidence" value="ECO:0007669"/>
    <property type="project" value="UniProtKB-UniRule"/>
</dbReference>
<protein>
    <recommendedName>
        <fullName evidence="7">3-isopropylmalate dehydratase large subunit</fullName>
        <ecNumber evidence="7">4.2.1.33</ecNumber>
    </recommendedName>
    <alternativeName>
        <fullName evidence="7">Alpha-IPM isomerase</fullName>
        <shortName evidence="7">IPMI</shortName>
    </alternativeName>
    <alternativeName>
        <fullName evidence="7">Isopropylmalate isomerase</fullName>
    </alternativeName>
</protein>
<keyword evidence="7" id="KW-0100">Branched-chain amino acid biosynthesis</keyword>
<keyword evidence="3 7" id="KW-0408">Iron</keyword>
<keyword evidence="10" id="KW-1185">Reference proteome</keyword>
<comment type="catalytic activity">
    <reaction evidence="7">
        <text>(2R,3S)-3-isopropylmalate = (2S)-2-isopropylmalate</text>
        <dbReference type="Rhea" id="RHEA:32287"/>
        <dbReference type="ChEBI" id="CHEBI:1178"/>
        <dbReference type="ChEBI" id="CHEBI:35121"/>
        <dbReference type="EC" id="4.2.1.33"/>
    </reaction>
</comment>
<dbReference type="InterPro" id="IPR050067">
    <property type="entry name" value="IPM_dehydratase_rel_enz"/>
</dbReference>
<dbReference type="STRING" id="494026.PGLA_22880"/>
<comment type="catalytic activity">
    <reaction evidence="6">
        <text>citrate = D-threo-isocitrate</text>
        <dbReference type="Rhea" id="RHEA:10336"/>
        <dbReference type="ChEBI" id="CHEBI:15562"/>
        <dbReference type="ChEBI" id="CHEBI:16947"/>
        <dbReference type="EC" id="4.2.1.3"/>
    </reaction>
</comment>
<dbReference type="GO" id="GO:0046872">
    <property type="term" value="F:metal ion binding"/>
    <property type="evidence" value="ECO:0007669"/>
    <property type="project" value="UniProtKB-KW"/>
</dbReference>
<evidence type="ECO:0000259" key="8">
    <source>
        <dbReference type="Pfam" id="PF00330"/>
    </source>
</evidence>
<dbReference type="GO" id="GO:0009098">
    <property type="term" value="P:L-leucine biosynthetic process"/>
    <property type="evidence" value="ECO:0007669"/>
    <property type="project" value="UniProtKB-UniRule"/>
</dbReference>
<dbReference type="EC" id="4.2.1.33" evidence="7"/>
<dbReference type="GO" id="GO:0051539">
    <property type="term" value="F:4 iron, 4 sulfur cluster binding"/>
    <property type="evidence" value="ECO:0007669"/>
    <property type="project" value="UniProtKB-KW"/>
</dbReference>
<comment type="pathway">
    <text evidence="7">Amino-acid biosynthesis; L-leucine biosynthesis; L-leucine from 3-methyl-2-oxobutanoate: step 2/4.</text>
</comment>
<evidence type="ECO:0000313" key="9">
    <source>
        <dbReference type="EMBL" id="OAB34205.1"/>
    </source>
</evidence>
<dbReference type="CDD" id="cd01583">
    <property type="entry name" value="IPMI"/>
    <property type="match status" value="1"/>
</dbReference>
<dbReference type="EMBL" id="LVJH01000070">
    <property type="protein sequence ID" value="OAB34205.1"/>
    <property type="molecule type" value="Genomic_DNA"/>
</dbReference>
<reference evidence="9 10" key="1">
    <citation type="submission" date="2016-03" db="EMBL/GenBank/DDBJ databases">
        <title>Draft genome sequence of Paenibacillus glacialis DSM 22343.</title>
        <authorList>
            <person name="Shin S.-K."/>
            <person name="Yi H."/>
        </authorList>
    </citation>
    <scope>NUCLEOTIDE SEQUENCE [LARGE SCALE GENOMIC DNA]</scope>
    <source>
        <strain evidence="9 10">DSM 22343</strain>
    </source>
</reference>
<keyword evidence="7" id="KW-0028">Amino-acid biosynthesis</keyword>
<dbReference type="NCBIfam" id="TIGR01343">
    <property type="entry name" value="hacA_fam"/>
    <property type="match status" value="1"/>
</dbReference>
<keyword evidence="2 7" id="KW-0479">Metal-binding</keyword>
<sequence length="416" mass="44632">MKFTLTEKIFSQRLGRNVVAGESILVSPNRCLMTDGNGPLVVKKFKELSDGIAKVKPVIVVDHHGPSPRMEYSNEAVELKKFAESNGGWFFKAGTGICHQVHAEKFVCPGDVVLGSDSHTVLAGAFGAFATGMGATDIAAALATGQTWMVVPSSIRVHLNGELPLGVTSKDINLHLLRLLGNSGATYKAIEYTGSALRYLTMSDRMTISNMSVELGAKVGLFEADEVTFEYLKHFGREDSFRPMCSDPNANYEREIFIDCSQLEPLIAKPHSVENIMDISDVIGTEIHQVYIGTCTNGRLEDLEQAASILDGNTIHPDVRLIVTPASHAVYQAALKSGAIEKLVGAGAVITSPGCGACVGIHMGVLADGENCLSTQNRNFKGRMGNPDSSIYLSSPITAAVSAIYGKITDPREVRT</sequence>
<dbReference type="InterPro" id="IPR006251">
    <property type="entry name" value="Homoacnase/IPMdehydase_lsu"/>
</dbReference>
<dbReference type="AlphaFoldDB" id="A0A168DHD5"/>
<evidence type="ECO:0000256" key="1">
    <source>
        <dbReference type="ARBA" id="ARBA00022485"/>
    </source>
</evidence>
<feature type="binding site" evidence="7">
    <location>
        <position position="295"/>
    </location>
    <ligand>
        <name>[4Fe-4S] cluster</name>
        <dbReference type="ChEBI" id="CHEBI:49883"/>
    </ligand>
</feature>
<dbReference type="Proteomes" id="UP000076967">
    <property type="component" value="Unassembled WGS sequence"/>
</dbReference>
<evidence type="ECO:0000256" key="7">
    <source>
        <dbReference type="HAMAP-Rule" id="MF_01027"/>
    </source>
</evidence>
<feature type="domain" description="Aconitase/3-isopropylmalate dehydratase large subunit alpha/beta/alpha" evidence="8">
    <location>
        <begin position="284"/>
        <end position="406"/>
    </location>
</feature>
<dbReference type="Pfam" id="PF00330">
    <property type="entry name" value="Aconitase"/>
    <property type="match status" value="2"/>
</dbReference>
<comment type="subunit">
    <text evidence="7">Heterodimer of LeuC and LeuD.</text>
</comment>
<evidence type="ECO:0000256" key="2">
    <source>
        <dbReference type="ARBA" id="ARBA00022723"/>
    </source>
</evidence>
<feature type="binding site" evidence="7">
    <location>
        <position position="355"/>
    </location>
    <ligand>
        <name>[4Fe-4S] cluster</name>
        <dbReference type="ChEBI" id="CHEBI:49883"/>
    </ligand>
</feature>
<gene>
    <name evidence="7" type="primary">leuC</name>
    <name evidence="9" type="ORF">PGLA_22880</name>
</gene>
<organism evidence="9 10">
    <name type="scientific">Paenibacillus glacialis</name>
    <dbReference type="NCBI Taxonomy" id="494026"/>
    <lineage>
        <taxon>Bacteria</taxon>
        <taxon>Bacillati</taxon>
        <taxon>Bacillota</taxon>
        <taxon>Bacilli</taxon>
        <taxon>Bacillales</taxon>
        <taxon>Paenibacillaceae</taxon>
        <taxon>Paenibacillus</taxon>
    </lineage>
</organism>
<dbReference type="PROSITE" id="PS01244">
    <property type="entry name" value="ACONITASE_2"/>
    <property type="match status" value="1"/>
</dbReference>
<evidence type="ECO:0000256" key="3">
    <source>
        <dbReference type="ARBA" id="ARBA00023004"/>
    </source>
</evidence>
<dbReference type="OrthoDB" id="9764318at2"/>
<evidence type="ECO:0000256" key="6">
    <source>
        <dbReference type="ARBA" id="ARBA00023501"/>
    </source>
</evidence>
<keyword evidence="5 7" id="KW-0456">Lyase</keyword>
<dbReference type="GO" id="GO:0003994">
    <property type="term" value="F:aconitate hydratase activity"/>
    <property type="evidence" value="ECO:0007669"/>
    <property type="project" value="UniProtKB-EC"/>
</dbReference>
<accession>A0A168DHD5</accession>
<dbReference type="PANTHER" id="PTHR43822">
    <property type="entry name" value="HOMOACONITASE, MITOCHONDRIAL-RELATED"/>
    <property type="match status" value="1"/>
</dbReference>
<comment type="cofactor">
    <cofactor evidence="7">
        <name>[4Fe-4S] cluster</name>
        <dbReference type="ChEBI" id="CHEBI:49883"/>
    </cofactor>
    <text evidence="7">Binds 1 [4Fe-4S] cluster per subunit.</text>
</comment>
<proteinExistence type="inferred from homology"/>
<evidence type="ECO:0000256" key="5">
    <source>
        <dbReference type="ARBA" id="ARBA00023239"/>
    </source>
</evidence>
<dbReference type="InterPro" id="IPR033941">
    <property type="entry name" value="IPMI_cat"/>
</dbReference>
<keyword evidence="1 7" id="KW-0004">4Fe-4S</keyword>
<dbReference type="NCBIfam" id="NF001614">
    <property type="entry name" value="PRK00402.1"/>
    <property type="match status" value="1"/>
</dbReference>
<dbReference type="PANTHER" id="PTHR43822:SF2">
    <property type="entry name" value="HOMOACONITASE, MITOCHONDRIAL"/>
    <property type="match status" value="1"/>
</dbReference>
<feature type="binding site" evidence="7">
    <location>
        <position position="358"/>
    </location>
    <ligand>
        <name>[4Fe-4S] cluster</name>
        <dbReference type="ChEBI" id="CHEBI:49883"/>
    </ligand>
</feature>